<evidence type="ECO:0000256" key="1">
    <source>
        <dbReference type="ARBA" id="ARBA00022737"/>
    </source>
</evidence>
<organism evidence="3 4">
    <name type="scientific">Parathielavia appendiculata</name>
    <dbReference type="NCBI Taxonomy" id="2587402"/>
    <lineage>
        <taxon>Eukaryota</taxon>
        <taxon>Fungi</taxon>
        <taxon>Dikarya</taxon>
        <taxon>Ascomycota</taxon>
        <taxon>Pezizomycotina</taxon>
        <taxon>Sordariomycetes</taxon>
        <taxon>Sordariomycetidae</taxon>
        <taxon>Sordariales</taxon>
        <taxon>Chaetomiaceae</taxon>
        <taxon>Parathielavia</taxon>
    </lineage>
</organism>
<dbReference type="PANTHER" id="PTHR10039">
    <property type="entry name" value="AMELOGENIN"/>
    <property type="match status" value="1"/>
</dbReference>
<dbReference type="RefSeq" id="XP_062642227.1">
    <property type="nucleotide sequence ID" value="XM_062787945.1"/>
</dbReference>
<reference evidence="3" key="1">
    <citation type="journal article" date="2023" name="Mol. Phylogenet. Evol.">
        <title>Genome-scale phylogeny and comparative genomics of the fungal order Sordariales.</title>
        <authorList>
            <person name="Hensen N."/>
            <person name="Bonometti L."/>
            <person name="Westerberg I."/>
            <person name="Brannstrom I.O."/>
            <person name="Guillou S."/>
            <person name="Cros-Aarteil S."/>
            <person name="Calhoun S."/>
            <person name="Haridas S."/>
            <person name="Kuo A."/>
            <person name="Mondo S."/>
            <person name="Pangilinan J."/>
            <person name="Riley R."/>
            <person name="LaButti K."/>
            <person name="Andreopoulos B."/>
            <person name="Lipzen A."/>
            <person name="Chen C."/>
            <person name="Yan M."/>
            <person name="Daum C."/>
            <person name="Ng V."/>
            <person name="Clum A."/>
            <person name="Steindorff A."/>
            <person name="Ohm R.A."/>
            <person name="Martin F."/>
            <person name="Silar P."/>
            <person name="Natvig D.O."/>
            <person name="Lalanne C."/>
            <person name="Gautier V."/>
            <person name="Ament-Velasquez S.L."/>
            <person name="Kruys A."/>
            <person name="Hutchinson M.I."/>
            <person name="Powell A.J."/>
            <person name="Barry K."/>
            <person name="Miller A.N."/>
            <person name="Grigoriev I.V."/>
            <person name="Debuchy R."/>
            <person name="Gladieux P."/>
            <person name="Hiltunen Thoren M."/>
            <person name="Johannesson H."/>
        </authorList>
    </citation>
    <scope>NUCLEOTIDE SEQUENCE</scope>
    <source>
        <strain evidence="3">CBS 731.68</strain>
    </source>
</reference>
<reference evidence="3" key="2">
    <citation type="submission" date="2023-05" db="EMBL/GenBank/DDBJ databases">
        <authorList>
            <consortium name="Lawrence Berkeley National Laboratory"/>
            <person name="Steindorff A."/>
            <person name="Hensen N."/>
            <person name="Bonometti L."/>
            <person name="Westerberg I."/>
            <person name="Brannstrom I.O."/>
            <person name="Guillou S."/>
            <person name="Cros-Aarteil S."/>
            <person name="Calhoun S."/>
            <person name="Haridas S."/>
            <person name="Kuo A."/>
            <person name="Mondo S."/>
            <person name="Pangilinan J."/>
            <person name="Riley R."/>
            <person name="Labutti K."/>
            <person name="Andreopoulos B."/>
            <person name="Lipzen A."/>
            <person name="Chen C."/>
            <person name="Yanf M."/>
            <person name="Daum C."/>
            <person name="Ng V."/>
            <person name="Clum A."/>
            <person name="Ohm R."/>
            <person name="Martin F."/>
            <person name="Silar P."/>
            <person name="Natvig D."/>
            <person name="Lalanne C."/>
            <person name="Gautier V."/>
            <person name="Ament-Velasquez S.L."/>
            <person name="Kruys A."/>
            <person name="Hutchinson M.I."/>
            <person name="Powell A.J."/>
            <person name="Barry K."/>
            <person name="Miller A.N."/>
            <person name="Grigoriev I.V."/>
            <person name="Debuchy R."/>
            <person name="Gladieux P."/>
            <person name="Thoren M.H."/>
            <person name="Johannesson H."/>
        </authorList>
    </citation>
    <scope>NUCLEOTIDE SEQUENCE</scope>
    <source>
        <strain evidence="3">CBS 731.68</strain>
    </source>
</reference>
<gene>
    <name evidence="3" type="ORF">N657DRAFT_556594</name>
</gene>
<keyword evidence="4" id="KW-1185">Reference proteome</keyword>
<protein>
    <recommendedName>
        <fullName evidence="2">Nephrocystin 3-like N-terminal domain-containing protein</fullName>
    </recommendedName>
</protein>
<dbReference type="InterPro" id="IPR056884">
    <property type="entry name" value="NPHP3-like_N"/>
</dbReference>
<proteinExistence type="predicted"/>
<evidence type="ECO:0000259" key="2">
    <source>
        <dbReference type="Pfam" id="PF24883"/>
    </source>
</evidence>
<dbReference type="EMBL" id="MU853268">
    <property type="protein sequence ID" value="KAK4118454.1"/>
    <property type="molecule type" value="Genomic_DNA"/>
</dbReference>
<name>A0AAN6TPT1_9PEZI</name>
<dbReference type="SUPFAM" id="SSF52540">
    <property type="entry name" value="P-loop containing nucleoside triphosphate hydrolases"/>
    <property type="match status" value="1"/>
</dbReference>
<dbReference type="InterPro" id="IPR027417">
    <property type="entry name" value="P-loop_NTPase"/>
</dbReference>
<dbReference type="Gene3D" id="3.40.50.300">
    <property type="entry name" value="P-loop containing nucleotide triphosphate hydrolases"/>
    <property type="match status" value="1"/>
</dbReference>
<dbReference type="Pfam" id="PF24883">
    <property type="entry name" value="NPHP3_N"/>
    <property type="match status" value="1"/>
</dbReference>
<comment type="caution">
    <text evidence="3">The sequence shown here is derived from an EMBL/GenBank/DDBJ whole genome shotgun (WGS) entry which is preliminary data.</text>
</comment>
<dbReference type="PANTHER" id="PTHR10039:SF5">
    <property type="entry name" value="NACHT DOMAIN-CONTAINING PROTEIN"/>
    <property type="match status" value="1"/>
</dbReference>
<evidence type="ECO:0000313" key="4">
    <source>
        <dbReference type="Proteomes" id="UP001302602"/>
    </source>
</evidence>
<accession>A0AAN6TPT1</accession>
<dbReference type="Proteomes" id="UP001302602">
    <property type="component" value="Unassembled WGS sequence"/>
</dbReference>
<evidence type="ECO:0000313" key="3">
    <source>
        <dbReference type="EMBL" id="KAK4118454.1"/>
    </source>
</evidence>
<feature type="non-terminal residue" evidence="3">
    <location>
        <position position="422"/>
    </location>
</feature>
<dbReference type="AlphaFoldDB" id="A0AAN6TPT1"/>
<sequence>CLCSLGFRDIDARLHDIAAAYQGTCDWLFSTTQFQKWRDRADLPAHNGVLWIKGKPGAGKSTLMKHALHHCEEVFGDHLIVAYFFNARGEVLEKTPLGMLRSIVYQLLEKDDTLYEQFHPIYEKQKIYDKEGEWVWPQAQLKNFIRWVVKQRRSQPLLLLVDALDECDERDVRDVVGFLETLSIDAVHAGVTLRICLSSRHYPNISMRKRLELTVETSEEHGSDIATYIEEKLEGHDDEIKAKVREKAGGIFMWVVIVVSLLNTAYDDGRLEAMREALEEVPADLEEVFNKLLSKDDRNKAETIRMLQWVLLSRRPLKPEELFFAVLAGTAPEYTGPWDRSKITSHTMQRRITASSKGLIETRTGDTASVQFIHLSVNDFLFRNQRLQALDPTLHPDPISSSHGRLWDRCWSEIKRVDTTST</sequence>
<keyword evidence="1" id="KW-0677">Repeat</keyword>
<feature type="domain" description="Nephrocystin 3-like N-terminal" evidence="2">
    <location>
        <begin position="23"/>
        <end position="200"/>
    </location>
</feature>
<feature type="non-terminal residue" evidence="3">
    <location>
        <position position="1"/>
    </location>
</feature>
<dbReference type="GeneID" id="87824715"/>